<name>A0A0C2N882_THEKT</name>
<dbReference type="EMBL" id="JWZT01001186">
    <property type="protein sequence ID" value="KII72540.1"/>
    <property type="molecule type" value="Genomic_DNA"/>
</dbReference>
<dbReference type="OrthoDB" id="10067637at2759"/>
<dbReference type="AlphaFoldDB" id="A0A0C2N882"/>
<reference evidence="2 3" key="1">
    <citation type="journal article" date="2014" name="Genome Biol. Evol.">
        <title>The genome of the myxosporean Thelohanellus kitauei shows adaptations to nutrient acquisition within its fish host.</title>
        <authorList>
            <person name="Yang Y."/>
            <person name="Xiong J."/>
            <person name="Zhou Z."/>
            <person name="Huo F."/>
            <person name="Miao W."/>
            <person name="Ran C."/>
            <person name="Liu Y."/>
            <person name="Zhang J."/>
            <person name="Feng J."/>
            <person name="Wang M."/>
            <person name="Wang M."/>
            <person name="Wang L."/>
            <person name="Yao B."/>
        </authorList>
    </citation>
    <scope>NUCLEOTIDE SEQUENCE [LARGE SCALE GENOMIC DNA]</scope>
    <source>
        <strain evidence="2">Wuqing</strain>
    </source>
</reference>
<accession>A0A0C2N882</accession>
<feature type="domain" description="ISXO2-like transposase" evidence="1">
    <location>
        <begin position="157"/>
        <end position="267"/>
    </location>
</feature>
<dbReference type="InterPro" id="IPR053164">
    <property type="entry name" value="IS1016-like_transposase"/>
</dbReference>
<dbReference type="Proteomes" id="UP000031668">
    <property type="component" value="Unassembled WGS sequence"/>
</dbReference>
<dbReference type="PANTHER" id="PTHR47163">
    <property type="entry name" value="DDE_TNP_IS1595 DOMAIN-CONTAINING PROTEIN"/>
    <property type="match status" value="1"/>
</dbReference>
<organism evidence="2 3">
    <name type="scientific">Thelohanellus kitauei</name>
    <name type="common">Myxosporean</name>
    <dbReference type="NCBI Taxonomy" id="669202"/>
    <lineage>
        <taxon>Eukaryota</taxon>
        <taxon>Metazoa</taxon>
        <taxon>Cnidaria</taxon>
        <taxon>Myxozoa</taxon>
        <taxon>Myxosporea</taxon>
        <taxon>Bivalvulida</taxon>
        <taxon>Platysporina</taxon>
        <taxon>Myxobolidae</taxon>
        <taxon>Thelohanellus</taxon>
    </lineage>
</organism>
<evidence type="ECO:0000313" key="2">
    <source>
        <dbReference type="EMBL" id="KII72540.1"/>
    </source>
</evidence>
<keyword evidence="3" id="KW-1185">Reference proteome</keyword>
<dbReference type="InterPro" id="IPR024445">
    <property type="entry name" value="Tnp_ISXO2-like"/>
</dbReference>
<evidence type="ECO:0000313" key="3">
    <source>
        <dbReference type="Proteomes" id="UP000031668"/>
    </source>
</evidence>
<protein>
    <recommendedName>
        <fullName evidence="1">ISXO2-like transposase domain-containing protein</fullName>
    </recommendedName>
</protein>
<sequence>MAEAKESLCADGFYPEYDHEMNNRVWSTLSSYSYILVQVLIPHNNERALTRSPAPKPLFSSTRSVFKMVPTFFEIFTILQDEEKAILYLLEKNIVPALNTCPALKELNTLFSISKLQINEVLSLCYFWLTESKHKQLCLITGHSPSTITSIMRYLRKMAGKIDESKLGKNKYNRGHLVSGPWVLGGVEKTREIKAFQVEVPDRTAETLINIIRRYVLPGSRLSSYYEHLTANHSQSFINRANGACTNTIEGTWSALKMKISPRNRKNSFNEDGELEENTSDQFLGEFLWRRKNSGNLWEGLLKCIREVEFI</sequence>
<gene>
    <name evidence="2" type="ORF">RF11_04355</name>
</gene>
<dbReference type="PANTHER" id="PTHR47163:SF2">
    <property type="entry name" value="SI:DKEY-17M8.2"/>
    <property type="match status" value="1"/>
</dbReference>
<evidence type="ECO:0000259" key="1">
    <source>
        <dbReference type="SMART" id="SM01126"/>
    </source>
</evidence>
<dbReference type="SMART" id="SM01126">
    <property type="entry name" value="DDE_Tnp_IS1595"/>
    <property type="match status" value="1"/>
</dbReference>
<proteinExistence type="predicted"/>
<comment type="caution">
    <text evidence="2">The sequence shown here is derived from an EMBL/GenBank/DDBJ whole genome shotgun (WGS) entry which is preliminary data.</text>
</comment>